<dbReference type="AlphaFoldDB" id="M0MU10"/>
<comment type="caution">
    <text evidence="4">The sequence shown here is derived from an EMBL/GenBank/DDBJ whole genome shotgun (WGS) entry which is preliminary data.</text>
</comment>
<name>M0MU10_9EURY</name>
<evidence type="ECO:0000313" key="5">
    <source>
        <dbReference type="Proteomes" id="UP000011625"/>
    </source>
</evidence>
<keyword evidence="5" id="KW-1185">Reference proteome</keyword>
<accession>M0MU10</accession>
<dbReference type="Pfam" id="PF00011">
    <property type="entry name" value="HSP20"/>
    <property type="match status" value="1"/>
</dbReference>
<dbReference type="EMBL" id="AOME01000079">
    <property type="protein sequence ID" value="EMA49222.1"/>
    <property type="molecule type" value="Genomic_DNA"/>
</dbReference>
<dbReference type="CDD" id="cd06464">
    <property type="entry name" value="ACD_sHsps-like"/>
    <property type="match status" value="1"/>
</dbReference>
<dbReference type="STRING" id="1227456.C450_18203"/>
<protein>
    <submittedName>
        <fullName evidence="4">Hsp20-type molecular chaperone</fullName>
    </submittedName>
</protein>
<reference evidence="4 5" key="1">
    <citation type="journal article" date="2014" name="PLoS Genet.">
        <title>Phylogenetically driven sequencing of extremely halophilic archaea reveals strategies for static and dynamic osmo-response.</title>
        <authorList>
            <person name="Becker E.A."/>
            <person name="Seitzer P.M."/>
            <person name="Tritt A."/>
            <person name="Larsen D."/>
            <person name="Krusor M."/>
            <person name="Yao A.I."/>
            <person name="Wu D."/>
            <person name="Madern D."/>
            <person name="Eisen J.A."/>
            <person name="Darling A.E."/>
            <person name="Facciotti M.T."/>
        </authorList>
    </citation>
    <scope>NUCLEOTIDE SEQUENCE [LARGE SCALE GENOMIC DNA]</scope>
    <source>
        <strain evidence="4 5">DSM 8989</strain>
    </source>
</reference>
<comment type="similarity">
    <text evidence="1 2">Belongs to the small heat shock protein (HSP20) family.</text>
</comment>
<dbReference type="InterPro" id="IPR002068">
    <property type="entry name" value="A-crystallin/Hsp20_dom"/>
</dbReference>
<dbReference type="Gene3D" id="2.60.40.790">
    <property type="match status" value="1"/>
</dbReference>
<evidence type="ECO:0000256" key="2">
    <source>
        <dbReference type="RuleBase" id="RU003616"/>
    </source>
</evidence>
<dbReference type="PROSITE" id="PS01031">
    <property type="entry name" value="SHSP"/>
    <property type="match status" value="1"/>
</dbReference>
<evidence type="ECO:0000259" key="3">
    <source>
        <dbReference type="PROSITE" id="PS01031"/>
    </source>
</evidence>
<dbReference type="Proteomes" id="UP000011625">
    <property type="component" value="Unassembled WGS sequence"/>
</dbReference>
<proteinExistence type="inferred from homology"/>
<evidence type="ECO:0000313" key="4">
    <source>
        <dbReference type="EMBL" id="EMA49222.1"/>
    </source>
</evidence>
<feature type="domain" description="SHSP" evidence="3">
    <location>
        <begin position="24"/>
        <end position="136"/>
    </location>
</feature>
<organism evidence="4 5">
    <name type="scientific">Halococcus salifodinae DSM 8989</name>
    <dbReference type="NCBI Taxonomy" id="1227456"/>
    <lineage>
        <taxon>Archaea</taxon>
        <taxon>Methanobacteriati</taxon>
        <taxon>Methanobacteriota</taxon>
        <taxon>Stenosarchaea group</taxon>
        <taxon>Halobacteria</taxon>
        <taxon>Halobacteriales</taxon>
        <taxon>Halococcaceae</taxon>
        <taxon>Halococcus</taxon>
    </lineage>
</organism>
<dbReference type="InterPro" id="IPR008978">
    <property type="entry name" value="HSP20-like_chaperone"/>
</dbReference>
<dbReference type="SUPFAM" id="SSF49764">
    <property type="entry name" value="HSP20-like chaperones"/>
    <property type="match status" value="1"/>
</dbReference>
<dbReference type="PATRIC" id="fig|1227456.3.peg.3704"/>
<sequence>MSVTAIGGFFAPAFHGFPMSALRDALGDLPDPVFADLLESEAAYLLVIDLPGVGSETLDVRLDGARLRIEARREKDLPMAFRYLDEDRPLFLDAELPLPPDVAGTGAEGTLDRGTLTLRLPKRDATEATSIPIAVGGSESDEL</sequence>
<gene>
    <name evidence="4" type="ORF">C450_18203</name>
</gene>
<evidence type="ECO:0000256" key="1">
    <source>
        <dbReference type="PROSITE-ProRule" id="PRU00285"/>
    </source>
</evidence>